<dbReference type="AlphaFoldDB" id="A0A1L8R9W9"/>
<organism evidence="1 2">
    <name type="scientific">Enterococcus canintestini</name>
    <dbReference type="NCBI Taxonomy" id="317010"/>
    <lineage>
        <taxon>Bacteria</taxon>
        <taxon>Bacillati</taxon>
        <taxon>Bacillota</taxon>
        <taxon>Bacilli</taxon>
        <taxon>Lactobacillales</taxon>
        <taxon>Enterococcaceae</taxon>
        <taxon>Enterococcus</taxon>
    </lineage>
</organism>
<reference evidence="1 2" key="1">
    <citation type="submission" date="2014-12" db="EMBL/GenBank/DDBJ databases">
        <title>Draft genome sequences of 29 type strains of Enterococci.</title>
        <authorList>
            <person name="Zhong Z."/>
            <person name="Sun Z."/>
            <person name="Liu W."/>
            <person name="Zhang W."/>
            <person name="Zhang H."/>
        </authorList>
    </citation>
    <scope>NUCLEOTIDE SEQUENCE [LARGE SCALE GENOMIC DNA]</scope>
    <source>
        <strain evidence="1 2">DSM 21207</strain>
    </source>
</reference>
<protein>
    <submittedName>
        <fullName evidence="1">Pyruvate formate lyase-activating protein</fullName>
    </submittedName>
</protein>
<keyword evidence="1" id="KW-0456">Lyase</keyword>
<dbReference type="Gene3D" id="3.80.30.10">
    <property type="entry name" value="pyruvate-formate lyase- activating enzyme"/>
    <property type="match status" value="1"/>
</dbReference>
<sequence length="85" mass="10079">MLVPHRSDYDEYLIRLDAFIQTLQNVDKVEILPYHTMGKYKWQEMGLKYPLEGIEPPAEDRVKNAKELLHVADYTGYKNRKLQLV</sequence>
<name>A0A1L8R9W9_9ENTE</name>
<accession>A0A1L8R9W9</accession>
<gene>
    <name evidence="1" type="ORF">RU96_GL000001</name>
</gene>
<comment type="caution">
    <text evidence="1">The sequence shown here is derived from an EMBL/GenBank/DDBJ whole genome shotgun (WGS) entry which is preliminary data.</text>
</comment>
<dbReference type="Proteomes" id="UP000182835">
    <property type="component" value="Unassembled WGS sequence"/>
</dbReference>
<evidence type="ECO:0000313" key="2">
    <source>
        <dbReference type="Proteomes" id="UP000182835"/>
    </source>
</evidence>
<proteinExistence type="predicted"/>
<evidence type="ECO:0000313" key="1">
    <source>
        <dbReference type="EMBL" id="OJG16534.1"/>
    </source>
</evidence>
<dbReference type="STRING" id="317010.RU96_GL000001"/>
<dbReference type="GO" id="GO:0016829">
    <property type="term" value="F:lyase activity"/>
    <property type="evidence" value="ECO:0007669"/>
    <property type="project" value="UniProtKB-KW"/>
</dbReference>
<keyword evidence="1" id="KW-0670">Pyruvate</keyword>
<dbReference type="EMBL" id="JXKG01000001">
    <property type="protein sequence ID" value="OJG16534.1"/>
    <property type="molecule type" value="Genomic_DNA"/>
</dbReference>